<dbReference type="SUPFAM" id="SSF46689">
    <property type="entry name" value="Homeodomain-like"/>
    <property type="match status" value="1"/>
</dbReference>
<organism evidence="1 2">
    <name type="scientific">Sphingomonas longa</name>
    <dbReference type="NCBI Taxonomy" id="2778730"/>
    <lineage>
        <taxon>Bacteria</taxon>
        <taxon>Pseudomonadati</taxon>
        <taxon>Pseudomonadota</taxon>
        <taxon>Alphaproteobacteria</taxon>
        <taxon>Sphingomonadales</taxon>
        <taxon>Sphingomonadaceae</taxon>
        <taxon>Sphingomonas</taxon>
    </lineage>
</organism>
<name>A0ABS2D4I5_9SPHN</name>
<proteinExistence type="predicted"/>
<dbReference type="PANTHER" id="PTHR34849:SF3">
    <property type="entry name" value="SSR2962 PROTEIN"/>
    <property type="match status" value="1"/>
</dbReference>
<dbReference type="InterPro" id="IPR036388">
    <property type="entry name" value="WH-like_DNA-bd_sf"/>
</dbReference>
<dbReference type="InterPro" id="IPR009057">
    <property type="entry name" value="Homeodomain-like_sf"/>
</dbReference>
<evidence type="ECO:0000313" key="1">
    <source>
        <dbReference type="EMBL" id="MBM6575830.1"/>
    </source>
</evidence>
<dbReference type="InterPro" id="IPR007367">
    <property type="entry name" value="DUF433"/>
</dbReference>
<reference evidence="1 2" key="1">
    <citation type="submission" date="2020-12" db="EMBL/GenBank/DDBJ databases">
        <title>Sphingomonas sp.</title>
        <authorList>
            <person name="Kim M.K."/>
        </authorList>
    </citation>
    <scope>NUCLEOTIDE SEQUENCE [LARGE SCALE GENOMIC DNA]</scope>
    <source>
        <strain evidence="1 2">BT552</strain>
    </source>
</reference>
<keyword evidence="2" id="KW-1185">Reference proteome</keyword>
<dbReference type="Pfam" id="PF04255">
    <property type="entry name" value="DUF433"/>
    <property type="match status" value="1"/>
</dbReference>
<comment type="caution">
    <text evidence="1">The sequence shown here is derived from an EMBL/GenBank/DDBJ whole genome shotgun (WGS) entry which is preliminary data.</text>
</comment>
<accession>A0ABS2D4I5</accession>
<evidence type="ECO:0000313" key="2">
    <source>
        <dbReference type="Proteomes" id="UP000763641"/>
    </source>
</evidence>
<dbReference type="Gene3D" id="1.10.10.10">
    <property type="entry name" value="Winged helix-like DNA-binding domain superfamily/Winged helix DNA-binding domain"/>
    <property type="match status" value="1"/>
</dbReference>
<gene>
    <name evidence="1" type="ORF">ILT43_05555</name>
</gene>
<protein>
    <submittedName>
        <fullName evidence="1">DUF433 domain-containing protein</fullName>
    </submittedName>
</protein>
<sequence length="77" mass="8136">MQLPDFDSIAIDPGVCGGRPFIAGTRMRVSDILEMLAGGATETEIVADFPYISEADIRACLSFAAHAANHPIVMAAE</sequence>
<dbReference type="EMBL" id="JAFEMC010000001">
    <property type="protein sequence ID" value="MBM6575830.1"/>
    <property type="molecule type" value="Genomic_DNA"/>
</dbReference>
<dbReference type="RefSeq" id="WP_204195947.1">
    <property type="nucleotide sequence ID" value="NZ_JAFEMC010000001.1"/>
</dbReference>
<dbReference type="Proteomes" id="UP000763641">
    <property type="component" value="Unassembled WGS sequence"/>
</dbReference>
<dbReference type="PANTHER" id="PTHR34849">
    <property type="entry name" value="SSL5025 PROTEIN"/>
    <property type="match status" value="1"/>
</dbReference>